<dbReference type="Proteomes" id="UP000283077">
    <property type="component" value="Unassembled WGS sequence"/>
</dbReference>
<dbReference type="Pfam" id="PF00171">
    <property type="entry name" value="Aldedh"/>
    <property type="match status" value="1"/>
</dbReference>
<keyword evidence="2" id="KW-0560">Oxidoreductase</keyword>
<evidence type="ECO:0000256" key="1">
    <source>
        <dbReference type="ARBA" id="ARBA00009986"/>
    </source>
</evidence>
<dbReference type="AlphaFoldDB" id="A0A437QFG4"/>
<dbReference type="PANTHER" id="PTHR43353">
    <property type="entry name" value="SUCCINATE-SEMIALDEHYDE DEHYDROGENASE, MITOCHONDRIAL"/>
    <property type="match status" value="1"/>
</dbReference>
<dbReference type="OrthoDB" id="9812625at2"/>
<dbReference type="InterPro" id="IPR050740">
    <property type="entry name" value="Aldehyde_DH_Superfamily"/>
</dbReference>
<dbReference type="SUPFAM" id="SSF53720">
    <property type="entry name" value="ALDH-like"/>
    <property type="match status" value="1"/>
</dbReference>
<dbReference type="InterPro" id="IPR016161">
    <property type="entry name" value="Ald_DH/histidinol_DH"/>
</dbReference>
<protein>
    <submittedName>
        <fullName evidence="4">NADP-dependent glyceraldehyde-3-phosphate dehydrogenase</fullName>
    </submittedName>
</protein>
<dbReference type="PANTHER" id="PTHR43353:SF5">
    <property type="entry name" value="SUCCINATE-SEMIALDEHYDE DEHYDROGENASE, MITOCHONDRIAL"/>
    <property type="match status" value="1"/>
</dbReference>
<organism evidence="4 5">
    <name type="scientific">Rheinheimera riviphila</name>
    <dbReference type="NCBI Taxonomy" id="1834037"/>
    <lineage>
        <taxon>Bacteria</taxon>
        <taxon>Pseudomonadati</taxon>
        <taxon>Pseudomonadota</taxon>
        <taxon>Gammaproteobacteria</taxon>
        <taxon>Chromatiales</taxon>
        <taxon>Chromatiaceae</taxon>
        <taxon>Rheinheimera</taxon>
    </lineage>
</organism>
<evidence type="ECO:0000313" key="4">
    <source>
        <dbReference type="EMBL" id="RVU33277.1"/>
    </source>
</evidence>
<proteinExistence type="inferred from homology"/>
<dbReference type="InterPro" id="IPR016163">
    <property type="entry name" value="Ald_DH_C"/>
</dbReference>
<evidence type="ECO:0000313" key="5">
    <source>
        <dbReference type="Proteomes" id="UP000283077"/>
    </source>
</evidence>
<name>A0A437QFG4_9GAMM</name>
<dbReference type="Gene3D" id="3.40.605.10">
    <property type="entry name" value="Aldehyde Dehydrogenase, Chain A, domain 1"/>
    <property type="match status" value="1"/>
</dbReference>
<dbReference type="InterPro" id="IPR016162">
    <property type="entry name" value="Ald_DH_N"/>
</dbReference>
<feature type="domain" description="Aldehyde dehydrogenase" evidence="3">
    <location>
        <begin position="62"/>
        <end position="509"/>
    </location>
</feature>
<dbReference type="CDD" id="cd07082">
    <property type="entry name" value="ALDH_F11_NP-GAPDH"/>
    <property type="match status" value="1"/>
</dbReference>
<dbReference type="GO" id="GO:0016620">
    <property type="term" value="F:oxidoreductase activity, acting on the aldehyde or oxo group of donors, NAD or NADP as acceptor"/>
    <property type="evidence" value="ECO:0007669"/>
    <property type="project" value="InterPro"/>
</dbReference>
<sequence>MNQPVSPLAGLFPTSADIPPQFAPGEPVFQRDYLIGGALKRWPGELAPVVSPVCLRDENTNELTPYVLGATPLLDGTAALTALDAALKAYDLGRGEWPTLPVLERVLHVEKFLQAMLKTRTEVIKLLMWEIGKNEADASKEFDRTCDYIRDTIHALKQQDRNAAHFIVEQGTIGKIRRVPVGVALCMGPFNYPLNETFTTLIPALIMGNTVIFKPAKYGVLLIQPLLQAFADSFPPGVINIIYGRGRETVGVLMESGKIDVFAFIGTNKGASDLKKLHPKPHRLRAVLGLDAKNPAIILPCCDLNATVKEAVSGALSFNGQRCTALKILFVHQSIADEFVQKLAQEVNALKLAMPWQAGAQITPLPEPGKTAALTALLQDATEKGAQVMNQGGGEVAASLFKPAVLYPVTADMRLYQEEQFGPLVPVVPFNDISEVIDYVIHSDFGQQLSIFGREPQQVGELVDIFANQVGRININSQCQRSPDSFPFTGRKDSAEGTLSVEDALLQFSIPTLVAAKQNDQQIALLKQMIHQRSSSFLATDFLF</sequence>
<evidence type="ECO:0000256" key="2">
    <source>
        <dbReference type="ARBA" id="ARBA00023002"/>
    </source>
</evidence>
<dbReference type="Gene3D" id="3.40.309.10">
    <property type="entry name" value="Aldehyde Dehydrogenase, Chain A, domain 2"/>
    <property type="match status" value="1"/>
</dbReference>
<evidence type="ECO:0000259" key="3">
    <source>
        <dbReference type="Pfam" id="PF00171"/>
    </source>
</evidence>
<comment type="similarity">
    <text evidence="1">Belongs to the aldehyde dehydrogenase family.</text>
</comment>
<keyword evidence="5" id="KW-1185">Reference proteome</keyword>
<accession>A0A437QFG4</accession>
<dbReference type="InterPro" id="IPR016160">
    <property type="entry name" value="Ald_DH_CS_CYS"/>
</dbReference>
<dbReference type="InterPro" id="IPR015590">
    <property type="entry name" value="Aldehyde_DH_dom"/>
</dbReference>
<dbReference type="RefSeq" id="WP_127700650.1">
    <property type="nucleotide sequence ID" value="NZ_SACS01000024.1"/>
</dbReference>
<gene>
    <name evidence="4" type="ORF">EOE67_17635</name>
</gene>
<reference evidence="4 5" key="1">
    <citation type="submission" date="2019-01" db="EMBL/GenBank/DDBJ databases">
        <authorList>
            <person name="Chen W.-M."/>
        </authorList>
    </citation>
    <scope>NUCLEOTIDE SEQUENCE [LARGE SCALE GENOMIC DNA]</scope>
    <source>
        <strain evidence="4 5">KYPC3</strain>
    </source>
</reference>
<comment type="caution">
    <text evidence="4">The sequence shown here is derived from an EMBL/GenBank/DDBJ whole genome shotgun (WGS) entry which is preliminary data.</text>
</comment>
<dbReference type="EMBL" id="SACS01000024">
    <property type="protein sequence ID" value="RVU33277.1"/>
    <property type="molecule type" value="Genomic_DNA"/>
</dbReference>
<dbReference type="PROSITE" id="PS00070">
    <property type="entry name" value="ALDEHYDE_DEHYDR_CYS"/>
    <property type="match status" value="1"/>
</dbReference>